<evidence type="ECO:0000313" key="4">
    <source>
        <dbReference type="Proteomes" id="UP000886653"/>
    </source>
</evidence>
<comment type="caution">
    <text evidence="3">The sequence shown here is derived from an EMBL/GenBank/DDBJ whole genome shotgun (WGS) entry which is preliminary data.</text>
</comment>
<dbReference type="EMBL" id="MU167227">
    <property type="protein sequence ID" value="KAG0149510.1"/>
    <property type="molecule type" value="Genomic_DNA"/>
</dbReference>
<keyword evidence="4" id="KW-1185">Reference proteome</keyword>
<feature type="region of interest" description="Disordered" evidence="1">
    <location>
        <begin position="48"/>
        <end position="112"/>
    </location>
</feature>
<feature type="region of interest" description="Disordered" evidence="1">
    <location>
        <begin position="157"/>
        <end position="204"/>
    </location>
</feature>
<protein>
    <recommendedName>
        <fullName evidence="2">Ribosomal protein mS38 C-terminal domain-containing protein</fullName>
    </recommendedName>
</protein>
<dbReference type="Pfam" id="PF08213">
    <property type="entry name" value="COX24_C"/>
    <property type="match status" value="1"/>
</dbReference>
<dbReference type="SMART" id="SM01155">
    <property type="entry name" value="DUF1713"/>
    <property type="match status" value="1"/>
</dbReference>
<evidence type="ECO:0000313" key="3">
    <source>
        <dbReference type="EMBL" id="KAG0149510.1"/>
    </source>
</evidence>
<dbReference type="InterPro" id="IPR013177">
    <property type="entry name" value="Ribosomal_mS38_C"/>
</dbReference>
<gene>
    <name evidence="3" type="ORF">CROQUDRAFT_669199</name>
</gene>
<feature type="compositionally biased region" description="Low complexity" evidence="1">
    <location>
        <begin position="93"/>
        <end position="104"/>
    </location>
</feature>
<feature type="region of interest" description="Disordered" evidence="1">
    <location>
        <begin position="501"/>
        <end position="545"/>
    </location>
</feature>
<feature type="region of interest" description="Disordered" evidence="1">
    <location>
        <begin position="382"/>
        <end position="406"/>
    </location>
</feature>
<feature type="compositionally biased region" description="Basic residues" evidence="1">
    <location>
        <begin position="517"/>
        <end position="545"/>
    </location>
</feature>
<evidence type="ECO:0000259" key="2">
    <source>
        <dbReference type="SMART" id="SM01155"/>
    </source>
</evidence>
<sequence>MYADRPHTSLFPPSLPRHLIMIPCLSLFLPYSATRGRALSIITRRSYSFESGRNRKPDRSNKPQSSNDKPITETSKPDPKPTITGRGRRHRATSSSSSAHTPARPAKPELQLPFVPLPSDHLAHLRPKVLALDRFFSLQRPLLEIELPISDRRSISAESRLEASDADEPQPEPDPPSTAPESITTGSPSDPAFKPPQMSTGGIFSEMADDGFEDELWGAVDGYAPYLIAEPDGVDPDWPRALKHYLACAPAFVPPPVPTSQNPQQLTTVAAKDEAKPADEQDPIEQRRIENVQFLAPYGTFNTAAVEVTDGDSDSDANFSLAEPVHPMNITEETSLPEISQDSQSLTLQAARFLHAGLSSFRWPSAVEWDSVREKLGAAEASYTGQEPHELGSVGEVGPVRGNEPEGRPATRFIKLTIEAAGSPQILTLDPQQLQRIIEYSETLVKNHLSRGTTTTTKAVLPKELVSSFERLGAFLVHKHRQRQGPMEDLKISVSQVNNIEEEGETEGTVEMDSVQRKRKRKMKVHKYKKRRKARRTLRKRQGRD</sequence>
<reference evidence="3" key="1">
    <citation type="submission" date="2013-11" db="EMBL/GenBank/DDBJ databases">
        <title>Genome sequence of the fusiform rust pathogen reveals effectors for host alternation and coevolution with pine.</title>
        <authorList>
            <consortium name="DOE Joint Genome Institute"/>
            <person name="Smith K."/>
            <person name="Pendleton A."/>
            <person name="Kubisiak T."/>
            <person name="Anderson C."/>
            <person name="Salamov A."/>
            <person name="Aerts A."/>
            <person name="Riley R."/>
            <person name="Clum A."/>
            <person name="Lindquist E."/>
            <person name="Ence D."/>
            <person name="Campbell M."/>
            <person name="Kronenberg Z."/>
            <person name="Feau N."/>
            <person name="Dhillon B."/>
            <person name="Hamelin R."/>
            <person name="Burleigh J."/>
            <person name="Smith J."/>
            <person name="Yandell M."/>
            <person name="Nelson C."/>
            <person name="Grigoriev I."/>
            <person name="Davis J."/>
        </authorList>
    </citation>
    <scope>NUCLEOTIDE SEQUENCE</scope>
    <source>
        <strain evidence="3">G11</strain>
    </source>
</reference>
<dbReference type="OrthoDB" id="2507618at2759"/>
<evidence type="ECO:0000256" key="1">
    <source>
        <dbReference type="SAM" id="MobiDB-lite"/>
    </source>
</evidence>
<dbReference type="Proteomes" id="UP000886653">
    <property type="component" value="Unassembled WGS sequence"/>
</dbReference>
<feature type="compositionally biased region" description="Polar residues" evidence="1">
    <location>
        <begin position="62"/>
        <end position="74"/>
    </location>
</feature>
<proteinExistence type="predicted"/>
<organism evidence="3 4">
    <name type="scientific">Cronartium quercuum f. sp. fusiforme G11</name>
    <dbReference type="NCBI Taxonomy" id="708437"/>
    <lineage>
        <taxon>Eukaryota</taxon>
        <taxon>Fungi</taxon>
        <taxon>Dikarya</taxon>
        <taxon>Basidiomycota</taxon>
        <taxon>Pucciniomycotina</taxon>
        <taxon>Pucciniomycetes</taxon>
        <taxon>Pucciniales</taxon>
        <taxon>Coleosporiaceae</taxon>
        <taxon>Cronartium</taxon>
    </lineage>
</organism>
<feature type="compositionally biased region" description="Acidic residues" evidence="1">
    <location>
        <begin position="501"/>
        <end position="510"/>
    </location>
</feature>
<feature type="domain" description="Ribosomal protein mS38 C-terminal" evidence="2">
    <location>
        <begin position="511"/>
        <end position="544"/>
    </location>
</feature>
<name>A0A9P6NU37_9BASI</name>
<accession>A0A9P6NU37</accession>
<feature type="compositionally biased region" description="Basic and acidic residues" evidence="1">
    <location>
        <begin position="52"/>
        <end position="61"/>
    </location>
</feature>
<dbReference type="AlphaFoldDB" id="A0A9P6NU37"/>